<dbReference type="UniPathway" id="UPA00796">
    <property type="reaction ID" value="UER00771"/>
</dbReference>
<evidence type="ECO:0000256" key="8">
    <source>
        <dbReference type="ARBA" id="ARBA00022968"/>
    </source>
</evidence>
<comment type="pathway">
    <text evidence="3">Nucleotide-sugar biosynthesis; UDP-alpha-D-xylose biosynthesis; UDP-alpha-D-xylose from UDP-alpha-D-glucuronate: step 1/1.</text>
</comment>
<comment type="cofactor">
    <cofactor evidence="1">
        <name>NAD(+)</name>
        <dbReference type="ChEBI" id="CHEBI:57540"/>
    </cofactor>
</comment>
<dbReference type="GO" id="GO:0033320">
    <property type="term" value="P:UDP-D-xylose biosynthetic process"/>
    <property type="evidence" value="ECO:0007669"/>
    <property type="project" value="UniProtKB-UniPathway"/>
</dbReference>
<dbReference type="GO" id="GO:0048040">
    <property type="term" value="F:UDP-glucuronate decarboxylase activity"/>
    <property type="evidence" value="ECO:0007669"/>
    <property type="project" value="UniProtKB-EC"/>
</dbReference>
<evidence type="ECO:0000313" key="16">
    <source>
        <dbReference type="Proteomes" id="UP000179129"/>
    </source>
</evidence>
<gene>
    <name evidence="15" type="ORF">A3F83_16420</name>
</gene>
<dbReference type="AlphaFoldDB" id="A0A1F5YMU8"/>
<keyword evidence="8" id="KW-0735">Signal-anchor</keyword>
<evidence type="ECO:0000256" key="1">
    <source>
        <dbReference type="ARBA" id="ARBA00001911"/>
    </source>
</evidence>
<dbReference type="PRINTS" id="PR01713">
    <property type="entry name" value="NUCEPIMERASE"/>
</dbReference>
<proteinExistence type="inferred from homology"/>
<dbReference type="GO" id="GO:0005737">
    <property type="term" value="C:cytoplasm"/>
    <property type="evidence" value="ECO:0007669"/>
    <property type="project" value="TreeGrafter"/>
</dbReference>
<sequence length="332" mass="37161">MRALITGGAGFIGSHLSGKLLNLGYQVTIIDDLSTGTLENIQHLTGQENFTFAIENILNETVMDRLIYECDIIFHLAASVGVELIVSHPVAVIQTNILGTEMVLKIANRYKKKTLLTSTSEIYGKSNKVPFTEEDDSLMGPTTKNRWSYACSKAVDEFLALAYYHEKKLPVVIARLFNTVGPRQTGRYGMVIPRFVAYALKNEPIPVYGDGKQTRCFTYVDDTIEFITRLSRIPEAEGQIYNVGNTQEITIRELADKIRAMVGSTSEIRLVPYDQAFAEGFEDMLKRRPDITKVSGCTDYQPKYGLDSILEQVIAYVREVGPDAVLRPKVLK</sequence>
<keyword evidence="12" id="KW-0472">Membrane</keyword>
<dbReference type="STRING" id="1817867.A3F83_16420"/>
<evidence type="ECO:0000259" key="14">
    <source>
        <dbReference type="Pfam" id="PF16363"/>
    </source>
</evidence>
<keyword evidence="13" id="KW-0456">Lyase</keyword>
<dbReference type="Gene3D" id="3.40.50.720">
    <property type="entry name" value="NAD(P)-binding Rossmann-like Domain"/>
    <property type="match status" value="1"/>
</dbReference>
<dbReference type="InterPro" id="IPR044516">
    <property type="entry name" value="UXS-like"/>
</dbReference>
<keyword evidence="9" id="KW-1133">Transmembrane helix</keyword>
<dbReference type="Proteomes" id="UP000179129">
    <property type="component" value="Unassembled WGS sequence"/>
</dbReference>
<protein>
    <recommendedName>
        <fullName evidence="5">UDP-glucuronate decarboxylase</fullName>
        <ecNumber evidence="5">4.1.1.35</ecNumber>
    </recommendedName>
</protein>
<dbReference type="EMBL" id="MFIX01000219">
    <property type="protein sequence ID" value="OGG01222.1"/>
    <property type="molecule type" value="Genomic_DNA"/>
</dbReference>
<dbReference type="GO" id="GO:0070403">
    <property type="term" value="F:NAD+ binding"/>
    <property type="evidence" value="ECO:0007669"/>
    <property type="project" value="InterPro"/>
</dbReference>
<dbReference type="InterPro" id="IPR016040">
    <property type="entry name" value="NAD(P)-bd_dom"/>
</dbReference>
<comment type="similarity">
    <text evidence="4">Belongs to the NAD(P)-dependent epimerase/dehydratase family. UDP-glucuronic acid decarboxylase subfamily.</text>
</comment>
<dbReference type="PANTHER" id="PTHR43078:SF6">
    <property type="entry name" value="UDP-GLUCURONIC ACID DECARBOXYLASE 1"/>
    <property type="match status" value="1"/>
</dbReference>
<dbReference type="InterPro" id="IPR036291">
    <property type="entry name" value="NAD(P)-bd_dom_sf"/>
</dbReference>
<dbReference type="EC" id="4.1.1.35" evidence="5"/>
<keyword evidence="6" id="KW-0812">Transmembrane</keyword>
<evidence type="ECO:0000256" key="3">
    <source>
        <dbReference type="ARBA" id="ARBA00005100"/>
    </source>
</evidence>
<comment type="subcellular location">
    <subcellularLocation>
        <location evidence="2">Golgi apparatus</location>
        <location evidence="2">Golgi stack membrane</location>
        <topology evidence="2">Single-pass type II membrane protein</topology>
    </subcellularLocation>
</comment>
<evidence type="ECO:0000256" key="4">
    <source>
        <dbReference type="ARBA" id="ARBA00007505"/>
    </source>
</evidence>
<keyword evidence="7" id="KW-0210">Decarboxylase</keyword>
<evidence type="ECO:0000256" key="11">
    <source>
        <dbReference type="ARBA" id="ARBA00023034"/>
    </source>
</evidence>
<keyword evidence="11" id="KW-0333">Golgi apparatus</keyword>
<feature type="domain" description="NAD(P)-binding" evidence="14">
    <location>
        <begin position="4"/>
        <end position="312"/>
    </location>
</feature>
<evidence type="ECO:0000256" key="13">
    <source>
        <dbReference type="ARBA" id="ARBA00023239"/>
    </source>
</evidence>
<accession>A0A1F5YMU8</accession>
<comment type="caution">
    <text evidence="15">The sequence shown here is derived from an EMBL/GenBank/DDBJ whole genome shotgun (WGS) entry which is preliminary data.</text>
</comment>
<dbReference type="Pfam" id="PF16363">
    <property type="entry name" value="GDP_Man_Dehyd"/>
    <property type="match status" value="1"/>
</dbReference>
<evidence type="ECO:0000256" key="2">
    <source>
        <dbReference type="ARBA" id="ARBA00004447"/>
    </source>
</evidence>
<name>A0A1F5YMU8_9BACT</name>
<evidence type="ECO:0000256" key="10">
    <source>
        <dbReference type="ARBA" id="ARBA00023027"/>
    </source>
</evidence>
<organism evidence="15 16">
    <name type="scientific">Candidatus Glassbacteria bacterium RIFCSPLOWO2_12_FULL_58_11</name>
    <dbReference type="NCBI Taxonomy" id="1817867"/>
    <lineage>
        <taxon>Bacteria</taxon>
        <taxon>Candidatus Glassiibacteriota</taxon>
    </lineage>
</organism>
<dbReference type="SUPFAM" id="SSF51735">
    <property type="entry name" value="NAD(P)-binding Rossmann-fold domains"/>
    <property type="match status" value="1"/>
</dbReference>
<evidence type="ECO:0000256" key="5">
    <source>
        <dbReference type="ARBA" id="ARBA00012290"/>
    </source>
</evidence>
<keyword evidence="10" id="KW-0520">NAD</keyword>
<evidence type="ECO:0000313" key="15">
    <source>
        <dbReference type="EMBL" id="OGG01222.1"/>
    </source>
</evidence>
<evidence type="ECO:0000256" key="7">
    <source>
        <dbReference type="ARBA" id="ARBA00022793"/>
    </source>
</evidence>
<evidence type="ECO:0000256" key="6">
    <source>
        <dbReference type="ARBA" id="ARBA00022692"/>
    </source>
</evidence>
<dbReference type="GO" id="GO:0042732">
    <property type="term" value="P:D-xylose metabolic process"/>
    <property type="evidence" value="ECO:0007669"/>
    <property type="project" value="InterPro"/>
</dbReference>
<evidence type="ECO:0000256" key="9">
    <source>
        <dbReference type="ARBA" id="ARBA00022989"/>
    </source>
</evidence>
<evidence type="ECO:0000256" key="12">
    <source>
        <dbReference type="ARBA" id="ARBA00023136"/>
    </source>
</evidence>
<reference evidence="15 16" key="1">
    <citation type="journal article" date="2016" name="Nat. Commun.">
        <title>Thousands of microbial genomes shed light on interconnected biogeochemical processes in an aquifer system.</title>
        <authorList>
            <person name="Anantharaman K."/>
            <person name="Brown C.T."/>
            <person name="Hug L.A."/>
            <person name="Sharon I."/>
            <person name="Castelle C.J."/>
            <person name="Probst A.J."/>
            <person name="Thomas B.C."/>
            <person name="Singh A."/>
            <person name="Wilkins M.J."/>
            <person name="Karaoz U."/>
            <person name="Brodie E.L."/>
            <person name="Williams K.H."/>
            <person name="Hubbard S.S."/>
            <person name="Banfield J.F."/>
        </authorList>
    </citation>
    <scope>NUCLEOTIDE SEQUENCE [LARGE SCALE GENOMIC DNA]</scope>
</reference>
<dbReference type="PANTHER" id="PTHR43078">
    <property type="entry name" value="UDP-GLUCURONIC ACID DECARBOXYLASE-RELATED"/>
    <property type="match status" value="1"/>
</dbReference>